<evidence type="ECO:0000259" key="1">
    <source>
        <dbReference type="PROSITE" id="PS51723"/>
    </source>
</evidence>
<dbReference type="InterPro" id="IPR008979">
    <property type="entry name" value="Galactose-bd-like_sf"/>
</dbReference>
<proteinExistence type="predicted"/>
<dbReference type="SUPFAM" id="SSF49785">
    <property type="entry name" value="Galactose-binding domain-like"/>
    <property type="match status" value="1"/>
</dbReference>
<accession>A0A948X1E5</accession>
<name>A0A948X1E5_9BACT</name>
<dbReference type="InterPro" id="IPR000421">
    <property type="entry name" value="FA58C"/>
</dbReference>
<dbReference type="PROSITE" id="PS51723">
    <property type="entry name" value="PEPTIDASE_M60"/>
    <property type="match status" value="1"/>
</dbReference>
<sequence>MKSVFKTKGKWQQLLAISWMICLFLLPGCSDDDENLGREDWVRVLPLEIEFPASGGEQEVTLIFSGNIDPTLLQCSVPESGNWCSFELKDKTLKVSATPTGYTVARSTVLSLAYKELRRDISVTQAASTGSDDIKIQVASATATTEETEQEARGIDKSFDGDYESYFNSKFGEFTDWPFIIDYTFKTASKLDYIVYTPRTDNGTRYGAFNEFNVYISTSTDPSTWTKVASCACGDQNYTPTTIQLDQTYEDVKQVRFEIQSAHNNRISCAEMEFYQTNENKFDYTTIFTDETCSALKEGITEKEIVKMPGETYQKLALALLKGTYDKAYRIADYRPYQNPKIMAGVNKTSEYGLRDNPTGIYVEDGEEVLVLVGDTHGQSISMIVQDLVNGGYSGAKTYTLKEGENKIKTETGGLVYIQNLTQDYIPLDLSDAADKAAADAKTVTVHFPFGKVNGYYDINKGTTQEEWEEMLRNARWEDIDVIGKYVVVTWAVQDYRSYNTDIKEMIDLFDTVVEREWALMGLFKYHNNPDKRLFANRMYLHIEHQSKNPYSSANHTAYIPSYAEVFCNPERMKARSWVLGHEIGHSNQTRPGLKWAGTTEVTNNIMSMDVSKYLSGESKLESESGNYYGGTKNYYEEAVKYIVEEKHPHVMNEWKEDGLAEEHMYTDKLVPFWQLKLFMDANGYEDFYPDLYEHYRVTPDLDTSAKTQGILQLDFVRQACKLSKINLLGFFEDWGFLTAVEAEINDYGTKQSIVYQEDIDALKQEIEELSYPEAPEKLYTITDSNSEESKWKMN</sequence>
<dbReference type="SMART" id="SM01276">
    <property type="entry name" value="M60-like"/>
    <property type="match status" value="1"/>
</dbReference>
<organism evidence="2 3">
    <name type="scientific">Candidatus Phocaeicola excrementipullorum</name>
    <dbReference type="NCBI Taxonomy" id="2838731"/>
    <lineage>
        <taxon>Bacteria</taxon>
        <taxon>Pseudomonadati</taxon>
        <taxon>Bacteroidota</taxon>
        <taxon>Bacteroidia</taxon>
        <taxon>Bacteroidales</taxon>
        <taxon>Bacteroidaceae</taxon>
        <taxon>Phocaeicola</taxon>
    </lineage>
</organism>
<dbReference type="Pfam" id="PF17291">
    <property type="entry name" value="M60-like_N"/>
    <property type="match status" value="1"/>
</dbReference>
<evidence type="ECO:0000313" key="3">
    <source>
        <dbReference type="Proteomes" id="UP000784286"/>
    </source>
</evidence>
<dbReference type="Gene3D" id="2.60.120.1250">
    <property type="entry name" value="Peptidase M60, enhancin-like domain 1"/>
    <property type="match status" value="1"/>
</dbReference>
<dbReference type="Gene3D" id="3.40.390.80">
    <property type="entry name" value="Peptidase M60, enhancin-like domain 2"/>
    <property type="match status" value="1"/>
</dbReference>
<feature type="domain" description="Peptidase M60" evidence="1">
    <location>
        <begin position="354"/>
        <end position="681"/>
    </location>
</feature>
<dbReference type="EMBL" id="JAHLFJ010000071">
    <property type="protein sequence ID" value="MBU3856377.1"/>
    <property type="molecule type" value="Genomic_DNA"/>
</dbReference>
<dbReference type="Proteomes" id="UP000784286">
    <property type="component" value="Unassembled WGS sequence"/>
</dbReference>
<dbReference type="InterPro" id="IPR031161">
    <property type="entry name" value="Peptidase_M60_dom"/>
</dbReference>
<dbReference type="AlphaFoldDB" id="A0A948X1E5"/>
<dbReference type="InterPro" id="IPR035423">
    <property type="entry name" value="M60-like_N"/>
</dbReference>
<dbReference type="Gene3D" id="1.10.390.30">
    <property type="entry name" value="Peptidase M60, enhancin-like domain 3"/>
    <property type="match status" value="1"/>
</dbReference>
<protein>
    <submittedName>
        <fullName evidence="2">M60 family metallopeptidase</fullName>
    </submittedName>
</protein>
<dbReference type="Pfam" id="PF13402">
    <property type="entry name" value="Peptidase_M60"/>
    <property type="match status" value="1"/>
</dbReference>
<dbReference type="Pfam" id="PF00754">
    <property type="entry name" value="F5_F8_type_C"/>
    <property type="match status" value="1"/>
</dbReference>
<comment type="caution">
    <text evidence="2">The sequence shown here is derived from an EMBL/GenBank/DDBJ whole genome shotgun (WGS) entry which is preliminary data.</text>
</comment>
<dbReference type="Gene3D" id="2.60.120.260">
    <property type="entry name" value="Galactose-binding domain-like"/>
    <property type="match status" value="1"/>
</dbReference>
<reference evidence="2" key="1">
    <citation type="journal article" date="2021" name="PeerJ">
        <title>Extensive microbial diversity within the chicken gut microbiome revealed by metagenomics and culture.</title>
        <authorList>
            <person name="Gilroy R."/>
            <person name="Ravi A."/>
            <person name="Getino M."/>
            <person name="Pursley I."/>
            <person name="Horton D.L."/>
            <person name="Alikhan N.F."/>
            <person name="Baker D."/>
            <person name="Gharbi K."/>
            <person name="Hall N."/>
            <person name="Watson M."/>
            <person name="Adriaenssens E.M."/>
            <person name="Foster-Nyarko E."/>
            <person name="Jarju S."/>
            <person name="Secka A."/>
            <person name="Antonio M."/>
            <person name="Oren A."/>
            <person name="Chaudhuri R.R."/>
            <person name="La Ragione R."/>
            <person name="Hildebrand F."/>
            <person name="Pallen M.J."/>
        </authorList>
    </citation>
    <scope>NUCLEOTIDE SEQUENCE</scope>
    <source>
        <strain evidence="2">8470</strain>
    </source>
</reference>
<evidence type="ECO:0000313" key="2">
    <source>
        <dbReference type="EMBL" id="MBU3856377.1"/>
    </source>
</evidence>
<reference evidence="2" key="2">
    <citation type="submission" date="2021-04" db="EMBL/GenBank/DDBJ databases">
        <authorList>
            <person name="Gilroy R."/>
        </authorList>
    </citation>
    <scope>NUCLEOTIDE SEQUENCE</scope>
    <source>
        <strain evidence="2">8470</strain>
    </source>
</reference>
<gene>
    <name evidence="2" type="ORF">H9928_07480</name>
</gene>
<dbReference type="InterPro" id="IPR042279">
    <property type="entry name" value="Pep_M60_3"/>
</dbReference>